<evidence type="ECO:0000313" key="2">
    <source>
        <dbReference type="EMBL" id="KAE9315453.1"/>
    </source>
</evidence>
<dbReference type="EMBL" id="QXFY01001530">
    <property type="protein sequence ID" value="KAE9315453.1"/>
    <property type="molecule type" value="Genomic_DNA"/>
</dbReference>
<protein>
    <recommendedName>
        <fullName evidence="4">BZIP domain-containing protein</fullName>
    </recommendedName>
</protein>
<organism evidence="2 3">
    <name type="scientific">Phytophthora fragariae</name>
    <dbReference type="NCBI Taxonomy" id="53985"/>
    <lineage>
        <taxon>Eukaryota</taxon>
        <taxon>Sar</taxon>
        <taxon>Stramenopiles</taxon>
        <taxon>Oomycota</taxon>
        <taxon>Peronosporomycetes</taxon>
        <taxon>Peronosporales</taxon>
        <taxon>Peronosporaceae</taxon>
        <taxon>Phytophthora</taxon>
    </lineage>
</organism>
<accession>A0A6G0R2Y9</accession>
<sequence length="446" mass="50629">MAGDDESFLADLTDFLNSLQPPTELQTHDGIAIEATALQLDNDQLLAESEALLASCDGSTSTASQVSIPRDHQSADAEGFKALEDQRRELRNKQAAKRRRKYHNKLKNERQTLQEQELTLSEELSELQRTRRKKTKLLQVKTVLDPVWEAIAARQMEGRSVAEEQQKRLKSAVASRQKVIWEVGGMMRQQLCGVHSPQMCGANSTTDANLRQLDADDIALFEDYLQDIDTVYAQTDEAFRGSGLEENPRTSYKVGPVRRRDGDVEFLESLDVLLVQHDFEQTCNAMWRAMVHVHRRHDRQQYRGVTDPDNTIAVKLRIPCPRDSGEPVDMLAHLVTRRYVEAGRVVIVWRAMTEGDDEFSGMHSDEFGWCVIRPNERKSTLPTVMATFARFIPMTVATHFEDKAHVDQFAKFVVTSGEEDGAEISRMMEALLLDDPVRTESTLQRV</sequence>
<keyword evidence="1" id="KW-0175">Coiled coil</keyword>
<feature type="coiled-coil region" evidence="1">
    <location>
        <begin position="80"/>
        <end position="133"/>
    </location>
</feature>
<gene>
    <name evidence="2" type="ORF">PF008_g19236</name>
</gene>
<evidence type="ECO:0000313" key="3">
    <source>
        <dbReference type="Proteomes" id="UP000486351"/>
    </source>
</evidence>
<evidence type="ECO:0000256" key="1">
    <source>
        <dbReference type="SAM" id="Coils"/>
    </source>
</evidence>
<proteinExistence type="predicted"/>
<evidence type="ECO:0008006" key="4">
    <source>
        <dbReference type="Google" id="ProtNLM"/>
    </source>
</evidence>
<dbReference type="AlphaFoldDB" id="A0A6G0R2Y9"/>
<reference evidence="2 3" key="1">
    <citation type="submission" date="2018-09" db="EMBL/GenBank/DDBJ databases">
        <title>Genomic investigation of the strawberry pathogen Phytophthora fragariae indicates pathogenicity is determined by transcriptional variation in three key races.</title>
        <authorList>
            <person name="Adams T.M."/>
            <person name="Armitage A.D."/>
            <person name="Sobczyk M.K."/>
            <person name="Bates H.J."/>
            <person name="Dunwell J.M."/>
            <person name="Nellist C.F."/>
            <person name="Harrison R.J."/>
        </authorList>
    </citation>
    <scope>NUCLEOTIDE SEQUENCE [LARGE SCALE GENOMIC DNA]</scope>
    <source>
        <strain evidence="2 3">NOV-77</strain>
    </source>
</reference>
<comment type="caution">
    <text evidence="2">The sequence shown here is derived from an EMBL/GenBank/DDBJ whole genome shotgun (WGS) entry which is preliminary data.</text>
</comment>
<dbReference type="Proteomes" id="UP000486351">
    <property type="component" value="Unassembled WGS sequence"/>
</dbReference>
<name>A0A6G0R2Y9_9STRA</name>